<gene>
    <name evidence="3" type="ORF">ACFQ0E_08495</name>
</gene>
<evidence type="ECO:0000313" key="4">
    <source>
        <dbReference type="Proteomes" id="UP001597110"/>
    </source>
</evidence>
<evidence type="ECO:0000256" key="2">
    <source>
        <dbReference type="SAM" id="SignalP"/>
    </source>
</evidence>
<proteinExistence type="predicted"/>
<feature type="signal peptide" evidence="2">
    <location>
        <begin position="1"/>
        <end position="23"/>
    </location>
</feature>
<dbReference type="RefSeq" id="WP_386823225.1">
    <property type="nucleotide sequence ID" value="NZ_JBHTIF010000001.1"/>
</dbReference>
<accession>A0ABW2YD38</accession>
<reference evidence="4" key="1">
    <citation type="journal article" date="2019" name="Int. J. Syst. Evol. Microbiol.">
        <title>The Global Catalogue of Microorganisms (GCM) 10K type strain sequencing project: providing services to taxonomists for standard genome sequencing and annotation.</title>
        <authorList>
            <consortium name="The Broad Institute Genomics Platform"/>
            <consortium name="The Broad Institute Genome Sequencing Center for Infectious Disease"/>
            <person name="Wu L."/>
            <person name="Ma J."/>
        </authorList>
    </citation>
    <scope>NUCLEOTIDE SEQUENCE [LARGE SCALE GENOMIC DNA]</scope>
    <source>
        <strain evidence="4">CCUG 55585</strain>
    </source>
</reference>
<sequence>MIRSAAIASASLALLIAAASASAQTAPAAATAQAQPDMVVSGQTEQDDRALRSRTCLRSTGSRILAARNERAAKDGKGQRCIAAAGRVYTQRDLDSTGHVDIADALRTLDPSIR</sequence>
<feature type="chain" id="PRO_5045299878" description="Secreted protein" evidence="2">
    <location>
        <begin position="24"/>
        <end position="114"/>
    </location>
</feature>
<feature type="region of interest" description="Disordered" evidence="1">
    <location>
        <begin position="31"/>
        <end position="53"/>
    </location>
</feature>
<protein>
    <recommendedName>
        <fullName evidence="5">Secreted protein</fullName>
    </recommendedName>
</protein>
<dbReference type="EMBL" id="JBHTIF010000001">
    <property type="protein sequence ID" value="MFD0725637.1"/>
    <property type="molecule type" value="Genomic_DNA"/>
</dbReference>
<keyword evidence="2" id="KW-0732">Signal</keyword>
<comment type="caution">
    <text evidence="3">The sequence shown here is derived from an EMBL/GenBank/DDBJ whole genome shotgun (WGS) entry which is preliminary data.</text>
</comment>
<evidence type="ECO:0000256" key="1">
    <source>
        <dbReference type="SAM" id="MobiDB-lite"/>
    </source>
</evidence>
<name>A0ABW2YD38_9GAMM</name>
<evidence type="ECO:0008006" key="5">
    <source>
        <dbReference type="Google" id="ProtNLM"/>
    </source>
</evidence>
<keyword evidence="4" id="KW-1185">Reference proteome</keyword>
<dbReference type="Proteomes" id="UP001597110">
    <property type="component" value="Unassembled WGS sequence"/>
</dbReference>
<organism evidence="3 4">
    <name type="scientific">Lysobacter brunescens</name>
    <dbReference type="NCBI Taxonomy" id="262323"/>
    <lineage>
        <taxon>Bacteria</taxon>
        <taxon>Pseudomonadati</taxon>
        <taxon>Pseudomonadota</taxon>
        <taxon>Gammaproteobacteria</taxon>
        <taxon>Lysobacterales</taxon>
        <taxon>Lysobacteraceae</taxon>
        <taxon>Lysobacter</taxon>
    </lineage>
</organism>
<evidence type="ECO:0000313" key="3">
    <source>
        <dbReference type="EMBL" id="MFD0725637.1"/>
    </source>
</evidence>